<comment type="caution">
    <text evidence="3">The sequence shown here is derived from an EMBL/GenBank/DDBJ whole genome shotgun (WGS) entry which is preliminary data.</text>
</comment>
<dbReference type="EMBL" id="PDEA01000001">
    <property type="protein sequence ID" value="PEH89269.1"/>
    <property type="molecule type" value="Genomic_DNA"/>
</dbReference>
<dbReference type="Gene3D" id="4.10.430.30">
    <property type="match status" value="1"/>
</dbReference>
<organism evidence="3 4">
    <name type="scientific">Comamonas terrigena</name>
    <dbReference type="NCBI Taxonomy" id="32013"/>
    <lineage>
        <taxon>Bacteria</taxon>
        <taxon>Pseudomonadati</taxon>
        <taxon>Pseudomonadota</taxon>
        <taxon>Betaproteobacteria</taxon>
        <taxon>Burkholderiales</taxon>
        <taxon>Comamonadaceae</taxon>
        <taxon>Comamonas</taxon>
    </lineage>
</organism>
<gene>
    <name evidence="3" type="ORF">CRM82_12295</name>
</gene>
<reference evidence="4" key="1">
    <citation type="submission" date="2017-09" db="EMBL/GenBank/DDBJ databases">
        <title>FDA dAtabase for Regulatory Grade micrObial Sequences (FDA-ARGOS): Supporting development and validation of Infectious Disease Dx tests.</title>
        <authorList>
            <person name="Minogue T."/>
            <person name="Wolcott M."/>
            <person name="Wasieloski L."/>
            <person name="Aguilar W."/>
            <person name="Moore D."/>
            <person name="Tallon L."/>
            <person name="Sadzewicz L."/>
            <person name="Ott S."/>
            <person name="Zhao X."/>
            <person name="Nagaraj S."/>
            <person name="Vavikolanu K."/>
            <person name="Aluvathingal J."/>
            <person name="Nadendla S."/>
            <person name="Sichtig H."/>
        </authorList>
    </citation>
    <scope>NUCLEOTIDE SEQUENCE [LARGE SCALE GENOMIC DNA]</scope>
    <source>
        <strain evidence="4">FDAARGOS_394</strain>
    </source>
</reference>
<evidence type="ECO:0000259" key="2">
    <source>
        <dbReference type="SMART" id="SM00528"/>
    </source>
</evidence>
<name>A0A2A7UV79_COMTR</name>
<evidence type="ECO:0000313" key="3">
    <source>
        <dbReference type="EMBL" id="PEH89269.1"/>
    </source>
</evidence>
<feature type="domain" description="DNA-binding protein H-NS-like C-terminal" evidence="2">
    <location>
        <begin position="15"/>
        <end position="54"/>
    </location>
</feature>
<accession>A0A2A7UV79</accession>
<protein>
    <recommendedName>
        <fullName evidence="2">DNA-binding protein H-NS-like C-terminal domain-containing protein</fullName>
    </recommendedName>
</protein>
<sequence length="58" mass="6401">MTSALSRPNASQAEPRITSTVPAKYRNPETGDTWTGRGKEPVWIRGQDREAYLITPAA</sequence>
<keyword evidence="4" id="KW-1185">Reference proteome</keyword>
<dbReference type="Proteomes" id="UP000220246">
    <property type="component" value="Unassembled WGS sequence"/>
</dbReference>
<evidence type="ECO:0000313" key="4">
    <source>
        <dbReference type="Proteomes" id="UP000220246"/>
    </source>
</evidence>
<feature type="region of interest" description="Disordered" evidence="1">
    <location>
        <begin position="1"/>
        <end position="39"/>
    </location>
</feature>
<dbReference type="OrthoDB" id="5297879at2"/>
<dbReference type="SUPFAM" id="SSF81273">
    <property type="entry name" value="H-NS histone-like proteins"/>
    <property type="match status" value="1"/>
</dbReference>
<evidence type="ECO:0000256" key="1">
    <source>
        <dbReference type="SAM" id="MobiDB-lite"/>
    </source>
</evidence>
<proteinExistence type="predicted"/>
<dbReference type="Pfam" id="PF00816">
    <property type="entry name" value="Histone_HNS"/>
    <property type="match status" value="1"/>
</dbReference>
<dbReference type="GO" id="GO:0003677">
    <property type="term" value="F:DNA binding"/>
    <property type="evidence" value="ECO:0007669"/>
    <property type="project" value="InterPro"/>
</dbReference>
<feature type="compositionally biased region" description="Polar residues" evidence="1">
    <location>
        <begin position="1"/>
        <end position="21"/>
    </location>
</feature>
<dbReference type="SMART" id="SM00528">
    <property type="entry name" value="HNS"/>
    <property type="match status" value="1"/>
</dbReference>
<dbReference type="InterPro" id="IPR027444">
    <property type="entry name" value="H-NS_C_dom"/>
</dbReference>
<dbReference type="AlphaFoldDB" id="A0A2A7UV79"/>